<reference evidence="1 2" key="1">
    <citation type="journal article" date="2014" name="Int. J. Syst. Evol. Microbiol.">
        <title>Complete genome sequence of Corynebacterium casei LMG S-19264T (=DSM 44701T), isolated from a smear-ripened cheese.</title>
        <authorList>
            <consortium name="US DOE Joint Genome Institute (JGI-PGF)"/>
            <person name="Walter F."/>
            <person name="Albersmeier A."/>
            <person name="Kalinowski J."/>
            <person name="Ruckert C."/>
        </authorList>
    </citation>
    <scope>NUCLEOTIDE SEQUENCE [LARGE SCALE GENOMIC DNA]</scope>
    <source>
        <strain evidence="1 2">KCTC 12285</strain>
    </source>
</reference>
<protein>
    <submittedName>
        <fullName evidence="1">Uncharacterized protein</fullName>
    </submittedName>
</protein>
<keyword evidence="2" id="KW-1185">Reference proteome</keyword>
<dbReference type="Proteomes" id="UP000601108">
    <property type="component" value="Unassembled WGS sequence"/>
</dbReference>
<dbReference type="RefSeq" id="WP_189457453.1">
    <property type="nucleotide sequence ID" value="NZ_BMWS01000011.1"/>
</dbReference>
<organism evidence="1 2">
    <name type="scientific">Aquimarina muelleri</name>
    <dbReference type="NCBI Taxonomy" id="279356"/>
    <lineage>
        <taxon>Bacteria</taxon>
        <taxon>Pseudomonadati</taxon>
        <taxon>Bacteroidota</taxon>
        <taxon>Flavobacteriia</taxon>
        <taxon>Flavobacteriales</taxon>
        <taxon>Flavobacteriaceae</taxon>
        <taxon>Aquimarina</taxon>
    </lineage>
</organism>
<name>A0A918JW13_9FLAO</name>
<evidence type="ECO:0000313" key="2">
    <source>
        <dbReference type="Proteomes" id="UP000601108"/>
    </source>
</evidence>
<proteinExistence type="predicted"/>
<gene>
    <name evidence="1" type="ORF">GCM10007384_18780</name>
</gene>
<dbReference type="EMBL" id="BMWS01000011">
    <property type="protein sequence ID" value="GGX17631.1"/>
    <property type="molecule type" value="Genomic_DNA"/>
</dbReference>
<evidence type="ECO:0000313" key="1">
    <source>
        <dbReference type="EMBL" id="GGX17631.1"/>
    </source>
</evidence>
<sequence>MEKRRKITQEQSLKKKEQSTDEIKKVANQVKILWENPWVKGIAILGAVYGSLFISKYLIKEYAEVVAATKKLRDAHRL</sequence>
<comment type="caution">
    <text evidence="1">The sequence shown here is derived from an EMBL/GenBank/DDBJ whole genome shotgun (WGS) entry which is preliminary data.</text>
</comment>
<dbReference type="AlphaFoldDB" id="A0A918JW13"/>
<accession>A0A918JW13</accession>